<dbReference type="FunFam" id="4.10.320.10:FF:000002">
    <property type="entry name" value="Dihydrolipoamide acetyltransferase component of pyruvate dehydrogenase complex"/>
    <property type="match status" value="1"/>
</dbReference>
<dbReference type="GO" id="GO:0005737">
    <property type="term" value="C:cytoplasm"/>
    <property type="evidence" value="ECO:0007669"/>
    <property type="project" value="TreeGrafter"/>
</dbReference>
<dbReference type="InterPro" id="IPR000089">
    <property type="entry name" value="Biotin_lipoyl"/>
</dbReference>
<comment type="cofactor">
    <cofactor evidence="1 10">
        <name>(R)-lipoate</name>
        <dbReference type="ChEBI" id="CHEBI:83088"/>
    </cofactor>
</comment>
<keyword evidence="8 10" id="KW-0012">Acyltransferase</keyword>
<dbReference type="STRING" id="464029.SAMN02982989_4657"/>
<evidence type="ECO:0000256" key="11">
    <source>
        <dbReference type="SAM" id="MobiDB-lite"/>
    </source>
</evidence>
<dbReference type="SUPFAM" id="SSF52777">
    <property type="entry name" value="CoA-dependent acyltransferases"/>
    <property type="match status" value="1"/>
</dbReference>
<feature type="compositionally biased region" description="Low complexity" evidence="11">
    <location>
        <begin position="121"/>
        <end position="132"/>
    </location>
</feature>
<keyword evidence="7 10" id="KW-0450">Lipoyl</keyword>
<dbReference type="SUPFAM" id="SSF47005">
    <property type="entry name" value="Peripheral subunit-binding domain of 2-oxo acid dehydrogenase complex"/>
    <property type="match status" value="1"/>
</dbReference>
<dbReference type="GO" id="GO:0016407">
    <property type="term" value="F:acetyltransferase activity"/>
    <property type="evidence" value="ECO:0007669"/>
    <property type="project" value="TreeGrafter"/>
</dbReference>
<proteinExistence type="inferred from homology"/>
<name>A0A1X7CVN7_9HYPH</name>
<comment type="catalytic activity">
    <reaction evidence="9">
        <text>N(6)-[(R)-dihydrolipoyl]-L-lysyl-[protein] + succinyl-CoA = N(6)-[(R)-S(8)-succinyldihydrolipoyl]-L-lysyl-[protein] + CoA</text>
        <dbReference type="Rhea" id="RHEA:15213"/>
        <dbReference type="Rhea" id="RHEA-COMP:10475"/>
        <dbReference type="Rhea" id="RHEA-COMP:20092"/>
        <dbReference type="ChEBI" id="CHEBI:57287"/>
        <dbReference type="ChEBI" id="CHEBI:57292"/>
        <dbReference type="ChEBI" id="CHEBI:83100"/>
        <dbReference type="ChEBI" id="CHEBI:83120"/>
        <dbReference type="EC" id="2.3.1.61"/>
    </reaction>
</comment>
<dbReference type="SUPFAM" id="SSF51230">
    <property type="entry name" value="Single hybrid motif"/>
    <property type="match status" value="1"/>
</dbReference>
<dbReference type="Gene3D" id="2.40.50.100">
    <property type="match status" value="1"/>
</dbReference>
<feature type="domain" description="Peripheral subunit-binding (PSBD)" evidence="13">
    <location>
        <begin position="148"/>
        <end position="185"/>
    </location>
</feature>
<comment type="subunit">
    <text evidence="5">Forms a 24-polypeptide structural core with octahedral symmetry. Part of the 2-oxoglutarate dehydrogenase (OGDH) complex composed of E1 (2-oxoglutarate dehydrogenase), E2 (dihydrolipoamide succinyltransferase) and E3 (dihydrolipoamide dehydrogenase); the complex contains multiple copies of the three enzymatic components (E1, E2 and E3).</text>
</comment>
<dbReference type="InterPro" id="IPR001078">
    <property type="entry name" value="2-oxoacid_DH_actylTfrase"/>
</dbReference>
<reference evidence="15" key="1">
    <citation type="submission" date="2017-04" db="EMBL/GenBank/DDBJ databases">
        <authorList>
            <person name="Varghese N."/>
            <person name="Submissions S."/>
        </authorList>
    </citation>
    <scope>NUCLEOTIDE SEQUENCE [LARGE SCALE GENOMIC DNA]</scope>
    <source>
        <strain evidence="15">B4P</strain>
    </source>
</reference>
<comment type="function">
    <text evidence="2">E2 component of the 2-oxoglutarate dehydrogenase (OGDH) complex which catalyzes the second step in the conversion of 2-oxoglutarate to succinyl-CoA and CO(2).</text>
</comment>
<dbReference type="EC" id="2.3.1.-" evidence="10"/>
<evidence type="ECO:0000256" key="1">
    <source>
        <dbReference type="ARBA" id="ARBA00001938"/>
    </source>
</evidence>
<dbReference type="AlphaFoldDB" id="A0A1X7CVN7"/>
<dbReference type="EMBL" id="FXAF01000002">
    <property type="protein sequence ID" value="SMF04032.1"/>
    <property type="molecule type" value="Genomic_DNA"/>
</dbReference>
<evidence type="ECO:0000256" key="9">
    <source>
        <dbReference type="ARBA" id="ARBA00052761"/>
    </source>
</evidence>
<feature type="compositionally biased region" description="Basic and acidic residues" evidence="11">
    <location>
        <begin position="105"/>
        <end position="119"/>
    </location>
</feature>
<keyword evidence="6 10" id="KW-0808">Transferase</keyword>
<dbReference type="InterPro" id="IPR023213">
    <property type="entry name" value="CAT-like_dom_sf"/>
</dbReference>
<dbReference type="PANTHER" id="PTHR43178">
    <property type="entry name" value="DIHYDROLIPOAMIDE ACETYLTRANSFERASE COMPONENT OF PYRUVATE DEHYDROGENASE COMPLEX"/>
    <property type="match status" value="1"/>
</dbReference>
<evidence type="ECO:0000256" key="3">
    <source>
        <dbReference type="ARBA" id="ARBA00005145"/>
    </source>
</evidence>
<dbReference type="GO" id="GO:0004149">
    <property type="term" value="F:dihydrolipoyllysine-residue succinyltransferase activity"/>
    <property type="evidence" value="ECO:0007669"/>
    <property type="project" value="UniProtKB-EC"/>
</dbReference>
<evidence type="ECO:0000256" key="2">
    <source>
        <dbReference type="ARBA" id="ARBA00004052"/>
    </source>
</evidence>
<dbReference type="PROSITE" id="PS51826">
    <property type="entry name" value="PSBD"/>
    <property type="match status" value="1"/>
</dbReference>
<comment type="similarity">
    <text evidence="4 10">Belongs to the 2-oxoacid dehydrogenase family.</text>
</comment>
<accession>A0A1X7CVN7</accession>
<dbReference type="PROSITE" id="PS50968">
    <property type="entry name" value="BIOTINYL_LIPOYL"/>
    <property type="match status" value="1"/>
</dbReference>
<organism evidence="14 15">
    <name type="scientific">Xaviernesmea oryzae</name>
    <dbReference type="NCBI Taxonomy" id="464029"/>
    <lineage>
        <taxon>Bacteria</taxon>
        <taxon>Pseudomonadati</taxon>
        <taxon>Pseudomonadota</taxon>
        <taxon>Alphaproteobacteria</taxon>
        <taxon>Hyphomicrobiales</taxon>
        <taxon>Rhizobiaceae</taxon>
        <taxon>Rhizobium/Agrobacterium group</taxon>
        <taxon>Xaviernesmea</taxon>
    </lineage>
</organism>
<feature type="region of interest" description="Disordered" evidence="11">
    <location>
        <begin position="81"/>
        <end position="146"/>
    </location>
</feature>
<dbReference type="PANTHER" id="PTHR43178:SF5">
    <property type="entry name" value="LIPOAMIDE ACYLTRANSFERASE COMPONENT OF BRANCHED-CHAIN ALPHA-KETO ACID DEHYDROGENASE COMPLEX, MITOCHONDRIAL"/>
    <property type="match status" value="1"/>
</dbReference>
<dbReference type="GO" id="GO:0031405">
    <property type="term" value="F:lipoic acid binding"/>
    <property type="evidence" value="ECO:0007669"/>
    <property type="project" value="TreeGrafter"/>
</dbReference>
<dbReference type="Gene3D" id="3.30.559.10">
    <property type="entry name" value="Chloramphenicol acetyltransferase-like domain"/>
    <property type="match status" value="1"/>
</dbReference>
<keyword evidence="15" id="KW-1185">Reference proteome</keyword>
<dbReference type="InterPro" id="IPR004167">
    <property type="entry name" value="PSBD"/>
</dbReference>
<feature type="domain" description="Lipoyl-binding" evidence="12">
    <location>
        <begin position="3"/>
        <end position="78"/>
    </location>
</feature>
<evidence type="ECO:0000259" key="13">
    <source>
        <dbReference type="PROSITE" id="PS51826"/>
    </source>
</evidence>
<dbReference type="Pfam" id="PF02817">
    <property type="entry name" value="E3_binding"/>
    <property type="match status" value="1"/>
</dbReference>
<evidence type="ECO:0000259" key="12">
    <source>
        <dbReference type="PROSITE" id="PS50968"/>
    </source>
</evidence>
<evidence type="ECO:0000256" key="10">
    <source>
        <dbReference type="RuleBase" id="RU003423"/>
    </source>
</evidence>
<dbReference type="OrthoDB" id="9805770at2"/>
<dbReference type="Proteomes" id="UP000192903">
    <property type="component" value="Unassembled WGS sequence"/>
</dbReference>
<dbReference type="Gene3D" id="4.10.320.10">
    <property type="entry name" value="E3-binding domain"/>
    <property type="match status" value="1"/>
</dbReference>
<dbReference type="InterPro" id="IPR050743">
    <property type="entry name" value="2-oxoacid_DH_E2_comp"/>
</dbReference>
<dbReference type="InterPro" id="IPR036625">
    <property type="entry name" value="E3-bd_dom_sf"/>
</dbReference>
<evidence type="ECO:0000256" key="6">
    <source>
        <dbReference type="ARBA" id="ARBA00022679"/>
    </source>
</evidence>
<comment type="pathway">
    <text evidence="3">Amino-acid degradation; L-lysine degradation via saccharopine pathway; glutaryl-CoA from L-lysine: step 6/6.</text>
</comment>
<evidence type="ECO:0000256" key="5">
    <source>
        <dbReference type="ARBA" id="ARBA00011666"/>
    </source>
</evidence>
<evidence type="ECO:0000313" key="14">
    <source>
        <dbReference type="EMBL" id="SMF04032.1"/>
    </source>
</evidence>
<dbReference type="Pfam" id="PF00364">
    <property type="entry name" value="Biotin_lipoyl"/>
    <property type="match status" value="1"/>
</dbReference>
<dbReference type="CDD" id="cd06849">
    <property type="entry name" value="lipoyl_domain"/>
    <property type="match status" value="1"/>
</dbReference>
<evidence type="ECO:0000313" key="15">
    <source>
        <dbReference type="Proteomes" id="UP000192903"/>
    </source>
</evidence>
<evidence type="ECO:0000256" key="4">
    <source>
        <dbReference type="ARBA" id="ARBA00007317"/>
    </source>
</evidence>
<evidence type="ECO:0000256" key="8">
    <source>
        <dbReference type="ARBA" id="ARBA00023315"/>
    </source>
</evidence>
<dbReference type="InterPro" id="IPR003016">
    <property type="entry name" value="2-oxoA_DH_lipoyl-BS"/>
</dbReference>
<dbReference type="FunFam" id="3.30.559.10:FF:000007">
    <property type="entry name" value="Dihydrolipoamide acetyltransferase component of pyruvate dehydrogenase complex"/>
    <property type="match status" value="1"/>
</dbReference>
<protein>
    <recommendedName>
        <fullName evidence="10">Dihydrolipoamide acetyltransferase component of pyruvate dehydrogenase complex</fullName>
        <ecNumber evidence="10">2.3.1.-</ecNumber>
    </recommendedName>
</protein>
<dbReference type="Pfam" id="PF00198">
    <property type="entry name" value="2-oxoacid_dh"/>
    <property type="match status" value="1"/>
</dbReference>
<evidence type="ECO:0000256" key="7">
    <source>
        <dbReference type="ARBA" id="ARBA00022823"/>
    </source>
</evidence>
<dbReference type="InterPro" id="IPR011053">
    <property type="entry name" value="Single_hybrid_motif"/>
</dbReference>
<dbReference type="RefSeq" id="WP_085420083.1">
    <property type="nucleotide sequence ID" value="NZ_FXAF01000002.1"/>
</dbReference>
<dbReference type="PROSITE" id="PS00189">
    <property type="entry name" value="LIPOYL"/>
    <property type="match status" value="1"/>
</dbReference>
<sequence>MPEKIIKLPDVGEGVAEAELVEWHVNVGDLVREDMVLAAVMTGKATVEIPSPVEGEVTFRHGEIGDVIATGTVILKIRTAGEGGDGEVEPEIDLPAPKPEAPPVDAERKFEPAAEKPKPAPETVAAKPPAAAMSKGSGAPRAEGEKPLATPAVRLRAREAGVDLRQVPGTGPAGRITHEDLDAFLSRESGGAVAAGLQPNKSMQEVKVVGLRRRIAEKMALSKSRIPHITYVEEVDMTALEELRARLNGSQKPGKPKLTILPFLMRAMVKAIAEQPGINAHFDDEAGVIREYGGVHIGIAAQTPAGLVVPVVRHAEARDIFDCAREVARLSEAAKNGTALREELSGSTITISSLGAMGGIVSTPVINHPEVAIVGVNKLAIRPHWDGTQFVPRKMMNLSSSFDHRVIDGWDAATFVQRLKALMETPALIFVEE</sequence>
<gene>
    <name evidence="14" type="ORF">SAMN02982989_4657</name>
</gene>